<dbReference type="Proteomes" id="UP000015104">
    <property type="component" value="Unassembled WGS sequence"/>
</dbReference>
<dbReference type="InterPro" id="IPR017441">
    <property type="entry name" value="Protein_kinase_ATP_BS"/>
</dbReference>
<dbReference type="InterPro" id="IPR050235">
    <property type="entry name" value="CK1_Ser-Thr_kinase"/>
</dbReference>
<dbReference type="Pfam" id="PF00069">
    <property type="entry name" value="Pkinase"/>
    <property type="match status" value="1"/>
</dbReference>
<keyword evidence="3 4" id="KW-0067">ATP-binding</keyword>
<dbReference type="InterPro" id="IPR008271">
    <property type="entry name" value="Ser/Thr_kinase_AS"/>
</dbReference>
<dbReference type="Gene3D" id="1.10.510.10">
    <property type="entry name" value="Transferase(Phosphotransferase) domain 1"/>
    <property type="match status" value="1"/>
</dbReference>
<dbReference type="SMART" id="SM00220">
    <property type="entry name" value="S_TKc"/>
    <property type="match status" value="1"/>
</dbReference>
<reference evidence="8" key="2">
    <citation type="submission" date="2015-06" db="UniProtKB">
        <authorList>
            <consortium name="EnsemblMetazoa"/>
        </authorList>
    </citation>
    <scope>IDENTIFICATION</scope>
</reference>
<feature type="compositionally biased region" description="Low complexity" evidence="6">
    <location>
        <begin position="431"/>
        <end position="443"/>
    </location>
</feature>
<dbReference type="HOGENOM" id="CLU_019279_4_0_1"/>
<dbReference type="STRING" id="32264.T1K3B3"/>
<dbReference type="GO" id="GO:0004674">
    <property type="term" value="F:protein serine/threonine kinase activity"/>
    <property type="evidence" value="ECO:0007669"/>
    <property type="project" value="UniProtKB-KW"/>
</dbReference>
<dbReference type="PROSITE" id="PS50011">
    <property type="entry name" value="PROTEIN_KINASE_DOM"/>
    <property type="match status" value="1"/>
</dbReference>
<reference evidence="9" key="1">
    <citation type="submission" date="2011-08" db="EMBL/GenBank/DDBJ databases">
        <authorList>
            <person name="Rombauts S."/>
        </authorList>
    </citation>
    <scope>NUCLEOTIDE SEQUENCE</scope>
    <source>
        <strain evidence="9">London</strain>
    </source>
</reference>
<keyword evidence="5" id="KW-0808">Transferase</keyword>
<dbReference type="PROSITE" id="PS00107">
    <property type="entry name" value="PROTEIN_KINASE_ATP"/>
    <property type="match status" value="1"/>
</dbReference>
<dbReference type="EMBL" id="CAEY01001378">
    <property type="status" value="NOT_ANNOTATED_CDS"/>
    <property type="molecule type" value="Genomic_DNA"/>
</dbReference>
<feature type="region of interest" description="Disordered" evidence="6">
    <location>
        <begin position="400"/>
        <end position="449"/>
    </location>
</feature>
<dbReference type="GO" id="GO:0005524">
    <property type="term" value="F:ATP binding"/>
    <property type="evidence" value="ECO:0007669"/>
    <property type="project" value="UniProtKB-UniRule"/>
</dbReference>
<evidence type="ECO:0000256" key="4">
    <source>
        <dbReference type="PROSITE-ProRule" id="PRU10141"/>
    </source>
</evidence>
<dbReference type="AlphaFoldDB" id="T1K3B3"/>
<evidence type="ECO:0000256" key="6">
    <source>
        <dbReference type="SAM" id="MobiDB-lite"/>
    </source>
</evidence>
<dbReference type="OrthoDB" id="2687620at2759"/>
<evidence type="ECO:0000256" key="5">
    <source>
        <dbReference type="RuleBase" id="RU000304"/>
    </source>
</evidence>
<gene>
    <name evidence="8" type="primary">107359674</name>
</gene>
<protein>
    <recommendedName>
        <fullName evidence="1">non-specific serine/threonine protein kinase</fullName>
        <ecNumber evidence="1">2.7.11.1</ecNumber>
    </recommendedName>
</protein>
<name>T1K3B3_TETUR</name>
<evidence type="ECO:0000256" key="1">
    <source>
        <dbReference type="ARBA" id="ARBA00012513"/>
    </source>
</evidence>
<dbReference type="EnsemblMetazoa" id="tetur04g08050.1">
    <property type="protein sequence ID" value="tetur04g08050.1"/>
    <property type="gene ID" value="tetur04g08050"/>
</dbReference>
<evidence type="ECO:0000256" key="3">
    <source>
        <dbReference type="ARBA" id="ARBA00022840"/>
    </source>
</evidence>
<dbReference type="SUPFAM" id="SSF56112">
    <property type="entry name" value="Protein kinase-like (PK-like)"/>
    <property type="match status" value="1"/>
</dbReference>
<dbReference type="InterPro" id="IPR011009">
    <property type="entry name" value="Kinase-like_dom_sf"/>
</dbReference>
<dbReference type="InterPro" id="IPR000719">
    <property type="entry name" value="Prot_kinase_dom"/>
</dbReference>
<dbReference type="OMA" id="SYRYCPS"/>
<evidence type="ECO:0000313" key="9">
    <source>
        <dbReference type="Proteomes" id="UP000015104"/>
    </source>
</evidence>
<evidence type="ECO:0000313" key="8">
    <source>
        <dbReference type="EnsemblMetazoa" id="tetur04g08050.1"/>
    </source>
</evidence>
<sequence length="449" mass="50187">MAKPSPKKGAAVKKAVASQPRMAANGYRLPDPLPVGEILIDNTKKSWVLGESIGVGGFGEIYTARPASSDSDDYDYVVKVDHNNGPLFNEMHFYYRVAKSDLIKDWVQKKGLKFLGMPKFIASGLHDKQSNSAGSKGRGSKKVQSTLKYRFLVIPRFGTDLQKMLDVHEKFSLKTAYSIAIKIIDILEFIHSFGYIHSDIKASNLLLSLQEESKKKGRNVGVFSEVYLVDFGLVERYIFKDDGIHKKFEEDARRANNGTAEFTSRDAHIGCFSRRSDIEVLCYNILSWLSGGRLPWMFNLKDSNYVKQCKNYYMERTTELLNYCFPPSSSSPPPVAVLTKKVESNTNARVVDRTKPSPSIPLGISDFIKYTIKLKFEEEPDYAHLKSILEKAIVKSGEKSDGKFSFTQTKTSPSPVKSPTARVPGAVGAKRSSAPSLSPSPVLRSRRRI</sequence>
<keyword evidence="9" id="KW-1185">Reference proteome</keyword>
<evidence type="ECO:0000256" key="2">
    <source>
        <dbReference type="ARBA" id="ARBA00022741"/>
    </source>
</evidence>
<dbReference type="PANTHER" id="PTHR11909">
    <property type="entry name" value="CASEIN KINASE-RELATED"/>
    <property type="match status" value="1"/>
</dbReference>
<feature type="domain" description="Protein kinase" evidence="7">
    <location>
        <begin position="47"/>
        <end position="350"/>
    </location>
</feature>
<evidence type="ECO:0000259" key="7">
    <source>
        <dbReference type="PROSITE" id="PS50011"/>
    </source>
</evidence>
<dbReference type="eggNOG" id="KOG1164">
    <property type="taxonomic scope" value="Eukaryota"/>
</dbReference>
<keyword evidence="5" id="KW-0723">Serine/threonine-protein kinase</keyword>
<keyword evidence="5" id="KW-0418">Kinase</keyword>
<dbReference type="PROSITE" id="PS00108">
    <property type="entry name" value="PROTEIN_KINASE_ST"/>
    <property type="match status" value="1"/>
</dbReference>
<organism evidence="8 9">
    <name type="scientific">Tetranychus urticae</name>
    <name type="common">Two-spotted spider mite</name>
    <dbReference type="NCBI Taxonomy" id="32264"/>
    <lineage>
        <taxon>Eukaryota</taxon>
        <taxon>Metazoa</taxon>
        <taxon>Ecdysozoa</taxon>
        <taxon>Arthropoda</taxon>
        <taxon>Chelicerata</taxon>
        <taxon>Arachnida</taxon>
        <taxon>Acari</taxon>
        <taxon>Acariformes</taxon>
        <taxon>Trombidiformes</taxon>
        <taxon>Prostigmata</taxon>
        <taxon>Eleutherengona</taxon>
        <taxon>Raphignathae</taxon>
        <taxon>Tetranychoidea</taxon>
        <taxon>Tetranychidae</taxon>
        <taxon>Tetranychus</taxon>
    </lineage>
</organism>
<accession>T1K3B3</accession>
<dbReference type="EC" id="2.7.11.1" evidence="1"/>
<feature type="binding site" evidence="4">
    <location>
        <position position="79"/>
    </location>
    <ligand>
        <name>ATP</name>
        <dbReference type="ChEBI" id="CHEBI:30616"/>
    </ligand>
</feature>
<keyword evidence="2 4" id="KW-0547">Nucleotide-binding</keyword>
<comment type="similarity">
    <text evidence="5">Belongs to the protein kinase superfamily.</text>
</comment>
<dbReference type="KEGG" id="tut:107359674"/>
<proteinExistence type="inferred from homology"/>
<feature type="compositionally biased region" description="Polar residues" evidence="6">
    <location>
        <begin position="405"/>
        <end position="417"/>
    </location>
</feature>